<evidence type="ECO:0000313" key="2">
    <source>
        <dbReference type="EMBL" id="AKH46267.1"/>
    </source>
</evidence>
<sequence>MIEIFLVISLIANAFQYRQNEKIESEYKTIIEVSNINADIVESTATSLNECTAKLANWQNKEDAWEAAREANRLDREELESSINSSDWGDIRIPDSLEF</sequence>
<reference evidence="2" key="1">
    <citation type="journal article" date="2015" name="Front. Microbiol.">
        <title>Combining genomic sequencing methods to explore viral diversity and reveal potential virus-host interactions.</title>
        <authorList>
            <person name="Chow C.E."/>
            <person name="Winget D.M."/>
            <person name="White R.A.III."/>
            <person name="Hallam S.J."/>
            <person name="Suttle C.A."/>
        </authorList>
    </citation>
    <scope>NUCLEOTIDE SEQUENCE</scope>
    <source>
        <strain evidence="2">Anoxic3_5</strain>
    </source>
</reference>
<feature type="region of interest" description="Disordered" evidence="1">
    <location>
        <begin position="76"/>
        <end position="99"/>
    </location>
</feature>
<dbReference type="EMBL" id="KR029580">
    <property type="protein sequence ID" value="AKH46267.1"/>
    <property type="molecule type" value="Genomic_DNA"/>
</dbReference>
<organism evidence="2">
    <name type="scientific">uncultured marine virus</name>
    <dbReference type="NCBI Taxonomy" id="186617"/>
    <lineage>
        <taxon>Viruses</taxon>
        <taxon>environmental samples</taxon>
    </lineage>
</organism>
<reference evidence="2" key="2">
    <citation type="submission" date="2015-03" db="EMBL/GenBank/DDBJ databases">
        <authorList>
            <person name="Chow C.-E.T."/>
            <person name="Winget D.M."/>
            <person name="White R.A.III."/>
            <person name="Hallam S.J."/>
            <person name="Suttle C.A."/>
        </authorList>
    </citation>
    <scope>NUCLEOTIDE SEQUENCE</scope>
    <source>
        <strain evidence="2">Anoxic3_5</strain>
    </source>
</reference>
<accession>A0A0F7L465</accession>
<feature type="compositionally biased region" description="Basic and acidic residues" evidence="1">
    <location>
        <begin position="89"/>
        <end position="99"/>
    </location>
</feature>
<proteinExistence type="predicted"/>
<protein>
    <submittedName>
        <fullName evidence="2">Uncharacterized protein</fullName>
    </submittedName>
</protein>
<name>A0A0F7L465_9VIRU</name>
<evidence type="ECO:0000256" key="1">
    <source>
        <dbReference type="SAM" id="MobiDB-lite"/>
    </source>
</evidence>